<dbReference type="SUPFAM" id="SSF55073">
    <property type="entry name" value="Nucleotide cyclase"/>
    <property type="match status" value="1"/>
</dbReference>
<dbReference type="PROSITE" id="PS50125">
    <property type="entry name" value="GUANYLATE_CYCLASE_2"/>
    <property type="match status" value="1"/>
</dbReference>
<dbReference type="EMBL" id="HBGF01021923">
    <property type="protein sequence ID" value="CAD9115513.1"/>
    <property type="molecule type" value="Transcribed_RNA"/>
</dbReference>
<evidence type="ECO:0000259" key="2">
    <source>
        <dbReference type="PROSITE" id="PS50125"/>
    </source>
</evidence>
<name>A0A7S1LWV0_NEODS</name>
<feature type="region of interest" description="Disordered" evidence="1">
    <location>
        <begin position="82"/>
        <end position="101"/>
    </location>
</feature>
<reference evidence="3" key="1">
    <citation type="submission" date="2021-01" db="EMBL/GenBank/DDBJ databases">
        <authorList>
            <person name="Corre E."/>
            <person name="Pelletier E."/>
            <person name="Niang G."/>
            <person name="Scheremetjew M."/>
            <person name="Finn R."/>
            <person name="Kale V."/>
            <person name="Holt S."/>
            <person name="Cochrane G."/>
            <person name="Meng A."/>
            <person name="Brown T."/>
            <person name="Cohen L."/>
        </authorList>
    </citation>
    <scope>NUCLEOTIDE SEQUENCE</scope>
    <source>
        <strain evidence="3">CCAP 1951/1</strain>
    </source>
</reference>
<dbReference type="GO" id="GO:0009190">
    <property type="term" value="P:cyclic nucleotide biosynthetic process"/>
    <property type="evidence" value="ECO:0007669"/>
    <property type="project" value="InterPro"/>
</dbReference>
<accession>A0A7S1LWV0</accession>
<dbReference type="GO" id="GO:0035556">
    <property type="term" value="P:intracellular signal transduction"/>
    <property type="evidence" value="ECO:0007669"/>
    <property type="project" value="InterPro"/>
</dbReference>
<dbReference type="InterPro" id="IPR029787">
    <property type="entry name" value="Nucleotide_cyclase"/>
</dbReference>
<evidence type="ECO:0000313" key="3">
    <source>
        <dbReference type="EMBL" id="CAD9115513.1"/>
    </source>
</evidence>
<evidence type="ECO:0000256" key="1">
    <source>
        <dbReference type="SAM" id="MobiDB-lite"/>
    </source>
</evidence>
<dbReference type="PANTHER" id="PTHR43081:SF1">
    <property type="entry name" value="ADENYLATE CYCLASE, TERMINAL-DIFFERENTIATION SPECIFIC"/>
    <property type="match status" value="1"/>
</dbReference>
<gene>
    <name evidence="3" type="ORF">NDES1114_LOCUS14464</name>
</gene>
<sequence>MAEYLERYHAAVRDVVGRYAGYEVRTAGETCLVVALRPSTALMLAVDVARAIGALETPDVSSATSAASDASFRPSVGIAHGEAEAVTTTAPEREAEPVVGKSRPTHAIDFIGPAVEMALALQDAAVPGEILAESVTARDGMLDVPAGMCSLGRRRTVDVAAENPLQPTVAAYRIEAPGLPRVVPAAGASETPPETGTPAQFGRPLEHTDAALRVEPQGAHHSRARRRRNDVAADVVHILGLLPQKDRDRVRRELQRSIDELHTAGNVSERSRTAAQIIAALPSPPPSPPTSPIGRYGKPDDQPAAALSPHAVE</sequence>
<organism evidence="3">
    <name type="scientific">Neobodo designis</name>
    <name type="common">Flagellated protozoan</name>
    <name type="synonym">Bodo designis</name>
    <dbReference type="NCBI Taxonomy" id="312471"/>
    <lineage>
        <taxon>Eukaryota</taxon>
        <taxon>Discoba</taxon>
        <taxon>Euglenozoa</taxon>
        <taxon>Kinetoplastea</taxon>
        <taxon>Metakinetoplastina</taxon>
        <taxon>Neobodonida</taxon>
        <taxon>Neobodo</taxon>
    </lineage>
</organism>
<dbReference type="Gene3D" id="3.30.70.1230">
    <property type="entry name" value="Nucleotide cyclase"/>
    <property type="match status" value="1"/>
</dbReference>
<protein>
    <recommendedName>
        <fullName evidence="2">Guanylate cyclase domain-containing protein</fullName>
    </recommendedName>
</protein>
<feature type="domain" description="Guanylate cyclase" evidence="2">
    <location>
        <begin position="1"/>
        <end position="122"/>
    </location>
</feature>
<proteinExistence type="predicted"/>
<dbReference type="InterPro" id="IPR050697">
    <property type="entry name" value="Adenylyl/Guanylyl_Cyclase_3/4"/>
</dbReference>
<feature type="region of interest" description="Disordered" evidence="1">
    <location>
        <begin position="265"/>
        <end position="313"/>
    </location>
</feature>
<feature type="compositionally biased region" description="Pro residues" evidence="1">
    <location>
        <begin position="282"/>
        <end position="291"/>
    </location>
</feature>
<dbReference type="AlphaFoldDB" id="A0A7S1LWV0"/>
<dbReference type="PANTHER" id="PTHR43081">
    <property type="entry name" value="ADENYLATE CYCLASE, TERMINAL-DIFFERENTIATION SPECIFIC-RELATED"/>
    <property type="match status" value="1"/>
</dbReference>
<dbReference type="InterPro" id="IPR001054">
    <property type="entry name" value="A/G_cyclase"/>
</dbReference>